<dbReference type="Gene3D" id="1.25.40.410">
    <property type="match status" value="1"/>
</dbReference>
<dbReference type="InterPro" id="IPR046769">
    <property type="entry name" value="DOCKER_Lobe_A"/>
</dbReference>
<dbReference type="GO" id="GO:0005085">
    <property type="term" value="F:guanyl-nucleotide exchange factor activity"/>
    <property type="evidence" value="ECO:0007669"/>
    <property type="project" value="UniProtKB-KW"/>
</dbReference>
<comment type="similarity">
    <text evidence="3">Belongs to the DOCK family.</text>
</comment>
<feature type="non-terminal residue" evidence="7">
    <location>
        <position position="1168"/>
    </location>
</feature>
<feature type="region of interest" description="Disordered" evidence="4">
    <location>
        <begin position="449"/>
        <end position="470"/>
    </location>
</feature>
<dbReference type="EMBL" id="OC924556">
    <property type="protein sequence ID" value="CAD7655590.1"/>
    <property type="molecule type" value="Genomic_DNA"/>
</dbReference>
<dbReference type="InterPro" id="IPR046773">
    <property type="entry name" value="DOCKER_Lobe_C"/>
</dbReference>
<dbReference type="InterPro" id="IPR016024">
    <property type="entry name" value="ARM-type_fold"/>
</dbReference>
<gene>
    <name evidence="7" type="ORF">ONB1V03_LOCUS12233</name>
</gene>
<proteinExistence type="inferred from homology"/>
<dbReference type="InterPro" id="IPR027357">
    <property type="entry name" value="DOCKER_dom"/>
</dbReference>
<feature type="domain" description="C2 DOCK-type" evidence="5">
    <location>
        <begin position="1"/>
        <end position="105"/>
    </location>
</feature>
<evidence type="ECO:0000313" key="8">
    <source>
        <dbReference type="Proteomes" id="UP000728032"/>
    </source>
</evidence>
<name>A0A7R9QR98_9ACAR</name>
<dbReference type="PANTHER" id="PTHR23317">
    <property type="entry name" value="DEDICATOR OF CYTOKINESIS DOCK"/>
    <property type="match status" value="1"/>
</dbReference>
<dbReference type="InterPro" id="IPR043162">
    <property type="entry name" value="DOCK_C_lobe_C"/>
</dbReference>
<dbReference type="Pfam" id="PF20422">
    <property type="entry name" value="DHR-2_Lobe_B"/>
    <property type="match status" value="1"/>
</dbReference>
<evidence type="ECO:0008006" key="9">
    <source>
        <dbReference type="Google" id="ProtNLM"/>
    </source>
</evidence>
<dbReference type="OrthoDB" id="47328at2759"/>
<dbReference type="Pfam" id="PF20421">
    <property type="entry name" value="DHR-2_Lobe_C"/>
    <property type="match status" value="1"/>
</dbReference>
<dbReference type="Gene3D" id="2.60.40.150">
    <property type="entry name" value="C2 domain"/>
    <property type="match status" value="1"/>
</dbReference>
<evidence type="ECO:0000256" key="1">
    <source>
        <dbReference type="ARBA" id="ARBA00022553"/>
    </source>
</evidence>
<evidence type="ECO:0000259" key="6">
    <source>
        <dbReference type="PROSITE" id="PS51651"/>
    </source>
</evidence>
<keyword evidence="2" id="KW-0344">Guanine-nucleotide releasing factor</keyword>
<dbReference type="PANTHER" id="PTHR23317:SF26">
    <property type="entry name" value="ZIZIMIN, ISOFORM K"/>
    <property type="match status" value="1"/>
</dbReference>
<dbReference type="EMBL" id="CAJPVJ010009731">
    <property type="protein sequence ID" value="CAG2172777.1"/>
    <property type="molecule type" value="Genomic_DNA"/>
</dbReference>
<keyword evidence="1" id="KW-0597">Phosphoprotein</keyword>
<evidence type="ECO:0000313" key="7">
    <source>
        <dbReference type="EMBL" id="CAD7655590.1"/>
    </source>
</evidence>
<accession>A0A7R9QR98</accession>
<dbReference type="InterPro" id="IPR046770">
    <property type="entry name" value="DOCKER_Lobe_B"/>
</dbReference>
<feature type="domain" description="DOCKER" evidence="6">
    <location>
        <begin position="749"/>
        <end position="1154"/>
    </location>
</feature>
<evidence type="ECO:0000256" key="3">
    <source>
        <dbReference type="PROSITE-ProRule" id="PRU00983"/>
    </source>
</evidence>
<dbReference type="InterPro" id="IPR043161">
    <property type="entry name" value="DOCK_C_lobe_A"/>
</dbReference>
<dbReference type="InterPro" id="IPR026791">
    <property type="entry name" value="DOCK"/>
</dbReference>
<dbReference type="Gene3D" id="1.20.58.740">
    <property type="match status" value="1"/>
</dbReference>
<dbReference type="PROSITE" id="PS51650">
    <property type="entry name" value="C2_DOCK"/>
    <property type="match status" value="1"/>
</dbReference>
<dbReference type="InterPro" id="IPR035892">
    <property type="entry name" value="C2_domain_sf"/>
</dbReference>
<sequence length="1168" mass="131642">TRHNVNPDFNEEFKVSLPTQHSEKLHLLFTFFHISCKKECLRTPVGHAWLPIARLSHSSPVALSVFGSLPAGYLSCQSLGLGKGLSMPDTRFVAKDVFVVSTRLVSSVMSRDASLDAAVQCFARINRDDGREVSRAVTLENCVRKHLKQLLVSDVTELVRFSPIVLQHTLELVVRVRDPDVIGDALLTVLRLVHALQHRSDVIVAFAETTFTTRHVTDSSFHEQLALGLDRLLASVDQSADEESRLVLRHIWFLLRIHVKACLQHIHAHDDSPAPFSRSHSQLVRQLMARVTSLVTQWSRAEEASLANRALAHYASRLLSFCADQRAVFAGVDAHLRALSSRDVVLSEMRLHFLAVVLAHEHLLPPATPPSALTPPPVPLALLFRELRHSLQQSVRHVRQLAIQMLRNLLAKHALDNRLADDDGHALSQAVALYLPALDVIVDHVTADPSAEDPRRHAQTPDSFGQHSRHNSLPARFDALNADEVKDILSCVLFLASHLTPDHVQRMPPQRLERLLVVMETAVHTFAFRDDVTDDAQTRSKTLPSALLAKDVDLFLCRQNLSVQTALTALRTARLCLESDDDDVLRRVVVLHVALLAEPQSQTILAHLFDNIALFAHHFGRHLFAANALFSQIIAKVVEFCDCALKPIRDAGVDLLFRLFVENFKRTRFETIVCVSRLASNHSKDLSRFQSSLARIQALAESDDSFVNDQRLTQTVQRIRDILKATHRIRTECRNPYENCELRLFLANSYAQTSWSLRRTWLENLAEVHALNADWPEYAMCLAHVIAIVIEQLAAKGCELPDARNHVTRVSPNIAADDTRIESDDWLETEDSSHVTPDALQTLIDDCAQSLEKCQLFELAPHVLKVMVARLEHEFDHKRLSALFARISRMHARALEADLSGRRLFDTYFRVAHFGAQNQEYVYREAKVMSLAEMTSKLQKLHPSATIVSDCDSDCVTDSAIVVTHVIPFAADARNDFERNVGVNRFVFEQRIRHETAGNSVASQHKRRVVLRTSNWFPFCVKRVPVVQREETILSPIEVAIDEMEARVQALERVTQANDVKHLQLVLQGSVHVTVNCGPIAYANAFLRGADEPETEAETRLRTVFARFVELCERALRLNERLIKADQLEYHSSLKTAFETFRQQLDLKNDAKRTSVQIFDVISGSSLA</sequence>
<dbReference type="Proteomes" id="UP000728032">
    <property type="component" value="Unassembled WGS sequence"/>
</dbReference>
<dbReference type="Pfam" id="PF06920">
    <property type="entry name" value="DHR-2_Lobe_A"/>
    <property type="match status" value="1"/>
</dbReference>
<evidence type="ECO:0000256" key="4">
    <source>
        <dbReference type="SAM" id="MobiDB-lite"/>
    </source>
</evidence>
<organism evidence="7">
    <name type="scientific">Oppiella nova</name>
    <dbReference type="NCBI Taxonomy" id="334625"/>
    <lineage>
        <taxon>Eukaryota</taxon>
        <taxon>Metazoa</taxon>
        <taxon>Ecdysozoa</taxon>
        <taxon>Arthropoda</taxon>
        <taxon>Chelicerata</taxon>
        <taxon>Arachnida</taxon>
        <taxon>Acari</taxon>
        <taxon>Acariformes</taxon>
        <taxon>Sarcoptiformes</taxon>
        <taxon>Oribatida</taxon>
        <taxon>Brachypylina</taxon>
        <taxon>Oppioidea</taxon>
        <taxon>Oppiidae</taxon>
        <taxon>Oppiella</taxon>
    </lineage>
</organism>
<protein>
    <recommendedName>
        <fullName evidence="9">C2 domain-containing protein</fullName>
    </recommendedName>
</protein>
<evidence type="ECO:0000259" key="5">
    <source>
        <dbReference type="PROSITE" id="PS51650"/>
    </source>
</evidence>
<dbReference type="PROSITE" id="PS51651">
    <property type="entry name" value="DOCKER"/>
    <property type="match status" value="1"/>
</dbReference>
<dbReference type="AlphaFoldDB" id="A0A7R9QR98"/>
<reference evidence="7" key="1">
    <citation type="submission" date="2020-11" db="EMBL/GenBank/DDBJ databases">
        <authorList>
            <person name="Tran Van P."/>
        </authorList>
    </citation>
    <scope>NUCLEOTIDE SEQUENCE</scope>
</reference>
<dbReference type="GO" id="GO:0007264">
    <property type="term" value="P:small GTPase-mediated signal transduction"/>
    <property type="evidence" value="ECO:0007669"/>
    <property type="project" value="InterPro"/>
</dbReference>
<dbReference type="Pfam" id="PF14429">
    <property type="entry name" value="DOCK-C2"/>
    <property type="match status" value="1"/>
</dbReference>
<evidence type="ECO:0000256" key="2">
    <source>
        <dbReference type="ARBA" id="ARBA00022658"/>
    </source>
</evidence>
<keyword evidence="8" id="KW-1185">Reference proteome</keyword>
<dbReference type="InterPro" id="IPR027007">
    <property type="entry name" value="C2_DOCK-type_domain"/>
</dbReference>
<dbReference type="SUPFAM" id="SSF48371">
    <property type="entry name" value="ARM repeat"/>
    <property type="match status" value="1"/>
</dbReference>